<feature type="signal peptide" evidence="1">
    <location>
        <begin position="1"/>
        <end position="21"/>
    </location>
</feature>
<dbReference type="PANTHER" id="PTHR36920">
    <property type="match status" value="1"/>
</dbReference>
<evidence type="ECO:0000313" key="3">
    <source>
        <dbReference type="Proteomes" id="UP000288361"/>
    </source>
</evidence>
<dbReference type="Proteomes" id="UP000288361">
    <property type="component" value="Unassembled WGS sequence"/>
</dbReference>
<sequence length="232" mass="24544">MKLKALSYGVLLSLLSTPALASDFSLNVGAISVMPDDSSSSLNVVEGVAGLPANSTGVGVNTNTQLGLTLDYAIDNNWTVELVAATPFSHDITATGALAGLKVGKTKHLPPTLLAQYHFDLNSDTFKPFVGIGVNYTAFFDEQVDPQLRSTLGSLGVVTDSDSVDLALKNSWGYALQAGVNVAINKDWGLHFMVSKVDIDTTGDVRVNGNTIQSVDVDIDPYVAMAGVRYNF</sequence>
<dbReference type="SUPFAM" id="SSF56925">
    <property type="entry name" value="OMPA-like"/>
    <property type="match status" value="1"/>
</dbReference>
<organism evidence="2 3">
    <name type="scientific">Idiomarina piscisalsi</name>
    <dbReference type="NCBI Taxonomy" id="1096243"/>
    <lineage>
        <taxon>Bacteria</taxon>
        <taxon>Pseudomonadati</taxon>
        <taxon>Pseudomonadota</taxon>
        <taxon>Gammaproteobacteria</taxon>
        <taxon>Alteromonadales</taxon>
        <taxon>Idiomarinaceae</taxon>
        <taxon>Idiomarina</taxon>
    </lineage>
</organism>
<evidence type="ECO:0008006" key="4">
    <source>
        <dbReference type="Google" id="ProtNLM"/>
    </source>
</evidence>
<proteinExistence type="predicted"/>
<comment type="caution">
    <text evidence="2">The sequence shown here is derived from an EMBL/GenBank/DDBJ whole genome shotgun (WGS) entry which is preliminary data.</text>
</comment>
<accession>A0A432YSJ0</accession>
<protein>
    <recommendedName>
        <fullName evidence="4">OmpW family protein</fullName>
    </recommendedName>
</protein>
<dbReference type="EMBL" id="PIQA01000004">
    <property type="protein sequence ID" value="RUO64499.1"/>
    <property type="molecule type" value="Genomic_DNA"/>
</dbReference>
<dbReference type="InterPro" id="IPR011250">
    <property type="entry name" value="OMP/PagP_B-barrel"/>
</dbReference>
<gene>
    <name evidence="2" type="ORF">CWI73_07350</name>
</gene>
<dbReference type="AlphaFoldDB" id="A0A432YSJ0"/>
<dbReference type="InterPro" id="IPR005618">
    <property type="entry name" value="OMPW"/>
</dbReference>
<keyword evidence="1" id="KW-0732">Signal</keyword>
<dbReference type="Pfam" id="PF03922">
    <property type="entry name" value="OmpW"/>
    <property type="match status" value="1"/>
</dbReference>
<evidence type="ECO:0000313" key="2">
    <source>
        <dbReference type="EMBL" id="RUO64499.1"/>
    </source>
</evidence>
<dbReference type="Gene3D" id="2.40.160.20">
    <property type="match status" value="1"/>
</dbReference>
<feature type="chain" id="PRO_5019006052" description="OmpW family protein" evidence="1">
    <location>
        <begin position="22"/>
        <end position="232"/>
    </location>
</feature>
<reference evidence="2 3" key="1">
    <citation type="journal article" date="2011" name="Front. Microbiol.">
        <title>Genomic signatures of strain selection and enhancement in Bacillus atrophaeus var. globigii, a historical biowarfare simulant.</title>
        <authorList>
            <person name="Gibbons H.S."/>
            <person name="Broomall S.M."/>
            <person name="McNew L.A."/>
            <person name="Daligault H."/>
            <person name="Chapman C."/>
            <person name="Bruce D."/>
            <person name="Karavis M."/>
            <person name="Krepps M."/>
            <person name="McGregor P.A."/>
            <person name="Hong C."/>
            <person name="Park K.H."/>
            <person name="Akmal A."/>
            <person name="Feldman A."/>
            <person name="Lin J.S."/>
            <person name="Chang W.E."/>
            <person name="Higgs B.W."/>
            <person name="Demirev P."/>
            <person name="Lindquist J."/>
            <person name="Liem A."/>
            <person name="Fochler E."/>
            <person name="Read T.D."/>
            <person name="Tapia R."/>
            <person name="Johnson S."/>
            <person name="Bishop-Lilly K.A."/>
            <person name="Detter C."/>
            <person name="Han C."/>
            <person name="Sozhamannan S."/>
            <person name="Rosenzweig C.N."/>
            <person name="Skowronski E.W."/>
        </authorList>
    </citation>
    <scope>NUCLEOTIDE SEQUENCE [LARGE SCALE GENOMIC DNA]</scope>
    <source>
        <strain evidence="2 3">TPS4-2</strain>
    </source>
</reference>
<evidence type="ECO:0000256" key="1">
    <source>
        <dbReference type="SAM" id="SignalP"/>
    </source>
</evidence>
<dbReference type="PANTHER" id="PTHR36920:SF1">
    <property type="entry name" value="OUTER MEMBRANE PROTEIN W"/>
    <property type="match status" value="1"/>
</dbReference>
<dbReference type="GO" id="GO:0019867">
    <property type="term" value="C:outer membrane"/>
    <property type="evidence" value="ECO:0007669"/>
    <property type="project" value="InterPro"/>
</dbReference>
<dbReference type="RefSeq" id="WP_126752177.1">
    <property type="nucleotide sequence ID" value="NZ_JBHUMT010000001.1"/>
</dbReference>
<name>A0A432YSJ0_9GAMM</name>
<dbReference type="GO" id="GO:0055085">
    <property type="term" value="P:transmembrane transport"/>
    <property type="evidence" value="ECO:0007669"/>
    <property type="project" value="TreeGrafter"/>
</dbReference>